<sequence length="580" mass="61702">MKRNKVIVALVAALMVVMSLVMTRCTDALKDVQITVNSKVFKYTTLFEVSGSSGADMQDATVTLSGEDASRIFNMNGYQDFKISGGVLAFAVDPNNLPTEDHPVAFNVIIKKSGYSTVNIPVEITVADSSSMHYVVMIDRANPPAGVESKSNTLKLENGKVIKDTVIYVGPGTCTCTTGKTTVGLKAGTGFKTGDGTILGNELSSIQITSLYVETSSNDALQVFPGGDLTQKKVLVQSGEFQAGTLMPAGLIELSMTGAGKDIKGFTTPIDITIRLNPDYINPETKAPVKAGDQLKVFSYSTDKGYFQFETMATVEDLAGNLSVHFPVDHLSWFMVGDFIKACNSSIATVLSNNTAMVSLAFKIKAAWLAAGVTTPVTIKVYSTKDGGTNPDLLIYTLSGTIMDGQQLAASIIPGMPIIIKVFDAFGNQMFSGNVSDPCSVATTLGSEGGGVDLPLNQTAATSNAKTTMQLYVRCPNNKNPITVLPTFYLYFKDAGAADNTYKLVGMVTNGYITTNLLSVNKRYDFKAIWGNTVKVVHDKTVLVDNTATVGDNQGAGELIGTKAGATNLEMLKENCDGLL</sequence>
<keyword evidence="1" id="KW-0732">Signal</keyword>
<dbReference type="AlphaFoldDB" id="A0A1H4ACH5"/>
<protein>
    <recommendedName>
        <fullName evidence="4">Calx-beta domain-containing protein</fullName>
    </recommendedName>
</protein>
<evidence type="ECO:0000313" key="2">
    <source>
        <dbReference type="EMBL" id="SEA33803.1"/>
    </source>
</evidence>
<keyword evidence="3" id="KW-1185">Reference proteome</keyword>
<gene>
    <name evidence="2" type="ORF">SAMN05192529_11445</name>
</gene>
<name>A0A1H4ACH5_9BACT</name>
<evidence type="ECO:0000313" key="3">
    <source>
        <dbReference type="Proteomes" id="UP000199041"/>
    </source>
</evidence>
<dbReference type="OrthoDB" id="973569at2"/>
<dbReference type="Proteomes" id="UP000199041">
    <property type="component" value="Unassembled WGS sequence"/>
</dbReference>
<dbReference type="RefSeq" id="WP_091398910.1">
    <property type="nucleotide sequence ID" value="NZ_FNQY01000014.1"/>
</dbReference>
<evidence type="ECO:0000256" key="1">
    <source>
        <dbReference type="SAM" id="SignalP"/>
    </source>
</evidence>
<feature type="signal peptide" evidence="1">
    <location>
        <begin position="1"/>
        <end position="23"/>
    </location>
</feature>
<accession>A0A1H4ACH5</accession>
<organism evidence="2 3">
    <name type="scientific">Arachidicoccus rhizosphaerae</name>
    <dbReference type="NCBI Taxonomy" id="551991"/>
    <lineage>
        <taxon>Bacteria</taxon>
        <taxon>Pseudomonadati</taxon>
        <taxon>Bacteroidota</taxon>
        <taxon>Chitinophagia</taxon>
        <taxon>Chitinophagales</taxon>
        <taxon>Chitinophagaceae</taxon>
        <taxon>Arachidicoccus</taxon>
    </lineage>
</organism>
<feature type="chain" id="PRO_5011685066" description="Calx-beta domain-containing protein" evidence="1">
    <location>
        <begin position="24"/>
        <end position="580"/>
    </location>
</feature>
<evidence type="ECO:0008006" key="4">
    <source>
        <dbReference type="Google" id="ProtNLM"/>
    </source>
</evidence>
<dbReference type="EMBL" id="FNQY01000014">
    <property type="protein sequence ID" value="SEA33803.1"/>
    <property type="molecule type" value="Genomic_DNA"/>
</dbReference>
<reference evidence="2 3" key="1">
    <citation type="submission" date="2016-10" db="EMBL/GenBank/DDBJ databases">
        <authorList>
            <person name="de Groot N.N."/>
        </authorList>
    </citation>
    <scope>NUCLEOTIDE SEQUENCE [LARGE SCALE GENOMIC DNA]</scope>
    <source>
        <strain evidence="2 3">Vu-144</strain>
    </source>
</reference>
<dbReference type="STRING" id="551991.SAMN05192529_11445"/>
<proteinExistence type="predicted"/>